<evidence type="ECO:0000313" key="1">
    <source>
        <dbReference type="EMBL" id="AXQ85826.1"/>
    </source>
</evidence>
<keyword evidence="1" id="KW-0614">Plasmid</keyword>
<organism evidence="1">
    <name type="scientific">Staphylococcus aureus</name>
    <dbReference type="NCBI Taxonomy" id="1280"/>
    <lineage>
        <taxon>Bacteria</taxon>
        <taxon>Bacillati</taxon>
        <taxon>Bacillota</taxon>
        <taxon>Bacilli</taxon>
        <taxon>Bacillales</taxon>
        <taxon>Staphylococcaceae</taxon>
        <taxon>Staphylococcus</taxon>
    </lineage>
</organism>
<geneLocation type="plasmid" evidence="1">
    <name>pWBG731</name>
</geneLocation>
<sequence>MNCLDYFFSDFPVEINTKSRSLQSLWLKKLRLLRVSTSTEAYEINKKRSIQTIKSGLVTIVKSLY</sequence>
<dbReference type="EMBL" id="MH587574">
    <property type="protein sequence ID" value="AXQ85826.1"/>
    <property type="molecule type" value="Genomic_DNA"/>
</dbReference>
<accession>A0A385EKQ9</accession>
<proteinExistence type="predicted"/>
<dbReference type="AlphaFoldDB" id="A0A385EKQ9"/>
<protein>
    <submittedName>
        <fullName evidence="1">Uncharacterized protein</fullName>
    </submittedName>
</protein>
<reference evidence="1" key="1">
    <citation type="submission" date="2018-07" db="EMBL/GenBank/DDBJ databases">
        <title>Complete sequence of the large pWBG749-family conjugative multiresistance plasmid pWBG731 of Staphylococcus aureus.</title>
        <authorList>
            <person name="Ramsay J.P."/>
            <person name="Yui Eto K."/>
            <person name="O'Brien F.G."/>
            <person name="Grubb W.W.B."/>
            <person name="Murphy R.J."/>
            <person name="Coombs G.W."/>
        </authorList>
    </citation>
    <scope>NUCLEOTIDE SEQUENCE</scope>
    <source>
        <strain evidence="1">WBG10514</strain>
        <plasmid evidence="1">pWBG731</plasmid>
    </source>
</reference>
<gene>
    <name evidence="1" type="ORF">pWBG731_00035</name>
</gene>
<name>A0A385EKQ9_STAAU</name>